<keyword evidence="5" id="KW-0408">Iron</keyword>
<reference evidence="8 9" key="1">
    <citation type="submission" date="2015-06" db="EMBL/GenBank/DDBJ databases">
        <title>Draft Genome Sequence of Parabacteroides goldsteinii with Putative Novel Metallo-Beta-Lactamases Isolated from a Blood Culture from a Human Patient.</title>
        <authorList>
            <person name="Krogh T.J."/>
            <person name="Agergaard C.N."/>
            <person name="Moller-Jensen J."/>
            <person name="Justesen U.S."/>
        </authorList>
    </citation>
    <scope>NUCLEOTIDE SEQUENCE [LARGE SCALE GENOMIC DNA]</scope>
    <source>
        <strain evidence="8 9">910340</strain>
    </source>
</reference>
<proteinExistence type="predicted"/>
<dbReference type="Pfam" id="PF13186">
    <property type="entry name" value="SPASM"/>
    <property type="match status" value="1"/>
</dbReference>
<name>A0A0J6CKF4_9BACT</name>
<evidence type="ECO:0000256" key="3">
    <source>
        <dbReference type="ARBA" id="ARBA00022691"/>
    </source>
</evidence>
<comment type="caution">
    <text evidence="8">The sequence shown here is derived from an EMBL/GenBank/DDBJ whole genome shotgun (WGS) entry which is preliminary data.</text>
</comment>
<evidence type="ECO:0000256" key="1">
    <source>
        <dbReference type="ARBA" id="ARBA00001966"/>
    </source>
</evidence>
<dbReference type="SFLD" id="SFLDG01067">
    <property type="entry name" value="SPASM/twitch_domain_containing"/>
    <property type="match status" value="1"/>
</dbReference>
<evidence type="ECO:0000256" key="2">
    <source>
        <dbReference type="ARBA" id="ARBA00022485"/>
    </source>
</evidence>
<dbReference type="UniPathway" id="UPA00782"/>
<evidence type="ECO:0000256" key="5">
    <source>
        <dbReference type="ARBA" id="ARBA00023004"/>
    </source>
</evidence>
<dbReference type="GO" id="GO:0046872">
    <property type="term" value="F:metal ion binding"/>
    <property type="evidence" value="ECO:0007669"/>
    <property type="project" value="UniProtKB-KW"/>
</dbReference>
<dbReference type="InterPro" id="IPR058240">
    <property type="entry name" value="rSAM_sf"/>
</dbReference>
<evidence type="ECO:0000256" key="4">
    <source>
        <dbReference type="ARBA" id="ARBA00022723"/>
    </source>
</evidence>
<keyword evidence="3" id="KW-0949">S-adenosyl-L-methionine</keyword>
<dbReference type="SFLD" id="SFLDS00029">
    <property type="entry name" value="Radical_SAM"/>
    <property type="match status" value="1"/>
</dbReference>
<dbReference type="PANTHER" id="PTHR43787:SF3">
    <property type="entry name" value="ARYLSULFATASE REGULATORY PROTEIN"/>
    <property type="match status" value="1"/>
</dbReference>
<dbReference type="InterPro" id="IPR023885">
    <property type="entry name" value="4Fe4S-binding_SPASM_dom"/>
</dbReference>
<accession>A0A0J6CKF4</accession>
<dbReference type="NCBIfam" id="TIGR04085">
    <property type="entry name" value="rSAM_more_4Fe4S"/>
    <property type="match status" value="1"/>
</dbReference>
<dbReference type="Gene3D" id="3.20.20.70">
    <property type="entry name" value="Aldolase class I"/>
    <property type="match status" value="1"/>
</dbReference>
<dbReference type="EMBL" id="LFJV01000030">
    <property type="protein sequence ID" value="KMM33720.1"/>
    <property type="molecule type" value="Genomic_DNA"/>
</dbReference>
<feature type="domain" description="Radical SAM core" evidence="7">
    <location>
        <begin position="94"/>
        <end position="323"/>
    </location>
</feature>
<dbReference type="AlphaFoldDB" id="A0A0J6CKF4"/>
<keyword evidence="4" id="KW-0479">Metal-binding</keyword>
<evidence type="ECO:0000259" key="7">
    <source>
        <dbReference type="PROSITE" id="PS51918"/>
    </source>
</evidence>
<dbReference type="PROSITE" id="PS51918">
    <property type="entry name" value="RADICAL_SAM"/>
    <property type="match status" value="1"/>
</dbReference>
<organism evidence="8 9">
    <name type="scientific">Parabacteroides goldsteinii</name>
    <dbReference type="NCBI Taxonomy" id="328812"/>
    <lineage>
        <taxon>Bacteria</taxon>
        <taxon>Pseudomonadati</taxon>
        <taxon>Bacteroidota</taxon>
        <taxon>Bacteroidia</taxon>
        <taxon>Bacteroidales</taxon>
        <taxon>Tannerellaceae</taxon>
        <taxon>Parabacteroides</taxon>
    </lineage>
</organism>
<evidence type="ECO:0000313" key="8">
    <source>
        <dbReference type="EMBL" id="KMM33720.1"/>
    </source>
</evidence>
<dbReference type="GO" id="GO:0051539">
    <property type="term" value="F:4 iron, 4 sulfur cluster binding"/>
    <property type="evidence" value="ECO:0007669"/>
    <property type="project" value="UniProtKB-KW"/>
</dbReference>
<dbReference type="GO" id="GO:0003824">
    <property type="term" value="F:catalytic activity"/>
    <property type="evidence" value="ECO:0007669"/>
    <property type="project" value="InterPro"/>
</dbReference>
<dbReference type="CDD" id="cd01335">
    <property type="entry name" value="Radical_SAM"/>
    <property type="match status" value="1"/>
</dbReference>
<protein>
    <recommendedName>
        <fullName evidence="7">Radical SAM core domain-containing protein</fullName>
    </recommendedName>
</protein>
<dbReference type="Proteomes" id="UP000036166">
    <property type="component" value="Unassembled WGS sequence"/>
</dbReference>
<keyword evidence="6" id="KW-0411">Iron-sulfur</keyword>
<dbReference type="SUPFAM" id="SSF102114">
    <property type="entry name" value="Radical SAM enzymes"/>
    <property type="match status" value="1"/>
</dbReference>
<dbReference type="PATRIC" id="fig|328812.4.peg.2769"/>
<evidence type="ECO:0000256" key="6">
    <source>
        <dbReference type="ARBA" id="ARBA00023014"/>
    </source>
</evidence>
<dbReference type="PANTHER" id="PTHR43787">
    <property type="entry name" value="FEMO COFACTOR BIOSYNTHESIS PROTEIN NIFB-RELATED"/>
    <property type="match status" value="1"/>
</dbReference>
<gene>
    <name evidence="8" type="ORF">ACM15_10465</name>
</gene>
<dbReference type="InterPro" id="IPR013785">
    <property type="entry name" value="Aldolase_TIM"/>
</dbReference>
<sequence length="459" mass="54260">MNIIEIIKNNLMYKTSKYNYFIENGGSVIYSNGLSNQCFSVKKIEHERLQLLLNDLISFEINYNSVFLKFLDWGFIINDDIDEIDIIRYRNRKATIESRDYNLVINPTLECNFNCWYCYENHPKGYMNKNTVELIKKHVDYMVEKRRIDSLHLSWFGGEPLLYFDEIVFPISSYAKEVCTSSNIPYSSSITTNASKINMDMIYKMISINMNDFQITIDGSPARHNKIRNEKGVPSFDLIMNNINRICELNEHSHITLRINYDDKTLKDNLLKEVFENIPTQYRKRILPNFQRVWQTFEKRGKDNLENVERTKIIQICNDLGFKFDSPSNAFQPGKYYKCYVDRFYHAEINYDGKVYSCTARDYSDDYVTGVLKETGELVWNETERVKRYSKATFENAMCLKCKYLPLCLGPCSQKIKETSKEHLKDLCYLSYTEVSPETVIIEYFNRKMRLLREHDAGY</sequence>
<dbReference type="Pfam" id="PF04055">
    <property type="entry name" value="Radical_SAM"/>
    <property type="match status" value="1"/>
</dbReference>
<keyword evidence="2" id="KW-0004">4Fe-4S</keyword>
<comment type="cofactor">
    <cofactor evidence="1">
        <name>[4Fe-4S] cluster</name>
        <dbReference type="ChEBI" id="CHEBI:49883"/>
    </cofactor>
</comment>
<dbReference type="InterPro" id="IPR007197">
    <property type="entry name" value="rSAM"/>
</dbReference>
<evidence type="ECO:0000313" key="9">
    <source>
        <dbReference type="Proteomes" id="UP000036166"/>
    </source>
</evidence>